<keyword evidence="1" id="KW-1133">Transmembrane helix</keyword>
<dbReference type="AlphaFoldDB" id="A0A7W5FA25"/>
<evidence type="ECO:0000256" key="1">
    <source>
        <dbReference type="SAM" id="Phobius"/>
    </source>
</evidence>
<keyword evidence="1" id="KW-0472">Membrane</keyword>
<evidence type="ECO:0000313" key="3">
    <source>
        <dbReference type="Proteomes" id="UP000577707"/>
    </source>
</evidence>
<evidence type="ECO:0000313" key="2">
    <source>
        <dbReference type="EMBL" id="MBB3090833.1"/>
    </source>
</evidence>
<sequence>MTALCTEVEMRIMYVAYLAVIGVGLLYTLVIALRHA</sequence>
<dbReference type="EMBL" id="JACHXG010000008">
    <property type="protein sequence ID" value="MBB3090833.1"/>
    <property type="molecule type" value="Genomic_DNA"/>
</dbReference>
<accession>A0A7W5FA25</accession>
<reference evidence="2 3" key="1">
    <citation type="submission" date="2020-08" db="EMBL/GenBank/DDBJ databases">
        <title>Genomic Encyclopedia of Type Strains, Phase III (KMG-III): the genomes of soil and plant-associated and newly described type strains.</title>
        <authorList>
            <person name="Whitman W."/>
        </authorList>
    </citation>
    <scope>NUCLEOTIDE SEQUENCE [LARGE SCALE GENOMIC DNA]</scope>
    <source>
        <strain evidence="2 3">CECT 3302</strain>
    </source>
</reference>
<feature type="transmembrane region" description="Helical" evidence="1">
    <location>
        <begin position="12"/>
        <end position="33"/>
    </location>
</feature>
<gene>
    <name evidence="2" type="ORF">FHS12_003795</name>
</gene>
<comment type="caution">
    <text evidence="2">The sequence shown here is derived from an EMBL/GenBank/DDBJ whole genome shotgun (WGS) entry which is preliminary data.</text>
</comment>
<proteinExistence type="predicted"/>
<keyword evidence="3" id="KW-1185">Reference proteome</keyword>
<organism evidence="2 3">
    <name type="scientific">Nocardioides albus</name>
    <dbReference type="NCBI Taxonomy" id="1841"/>
    <lineage>
        <taxon>Bacteria</taxon>
        <taxon>Bacillati</taxon>
        <taxon>Actinomycetota</taxon>
        <taxon>Actinomycetes</taxon>
        <taxon>Propionibacteriales</taxon>
        <taxon>Nocardioidaceae</taxon>
        <taxon>Nocardioides</taxon>
    </lineage>
</organism>
<name>A0A7W5FA25_9ACTN</name>
<keyword evidence="1" id="KW-0812">Transmembrane</keyword>
<protein>
    <submittedName>
        <fullName evidence="2">Uncharacterized protein</fullName>
    </submittedName>
</protein>
<dbReference type="Proteomes" id="UP000577707">
    <property type="component" value="Unassembled WGS sequence"/>
</dbReference>